<evidence type="ECO:0000313" key="2">
    <source>
        <dbReference type="Proteomes" id="UP000014500"/>
    </source>
</evidence>
<accession>T1JI52</accession>
<evidence type="ECO:0000313" key="1">
    <source>
        <dbReference type="EnsemblMetazoa" id="SMAR013533-PA"/>
    </source>
</evidence>
<sequence length="39" mass="4838">MTIYGSFGWFFVLMRKQTGSNPIFWKQEFSILYFVFWAY</sequence>
<name>T1JI52_STRMM</name>
<dbReference type="EMBL" id="JH431449">
    <property type="status" value="NOT_ANNOTATED_CDS"/>
    <property type="molecule type" value="Genomic_DNA"/>
</dbReference>
<proteinExistence type="predicted"/>
<keyword evidence="2" id="KW-1185">Reference proteome</keyword>
<dbReference type="Proteomes" id="UP000014500">
    <property type="component" value="Unassembled WGS sequence"/>
</dbReference>
<reference evidence="1" key="2">
    <citation type="submission" date="2015-02" db="UniProtKB">
        <authorList>
            <consortium name="EnsemblMetazoa"/>
        </authorList>
    </citation>
    <scope>IDENTIFICATION</scope>
</reference>
<organism evidence="1 2">
    <name type="scientific">Strigamia maritima</name>
    <name type="common">European centipede</name>
    <name type="synonym">Geophilus maritimus</name>
    <dbReference type="NCBI Taxonomy" id="126957"/>
    <lineage>
        <taxon>Eukaryota</taxon>
        <taxon>Metazoa</taxon>
        <taxon>Ecdysozoa</taxon>
        <taxon>Arthropoda</taxon>
        <taxon>Myriapoda</taxon>
        <taxon>Chilopoda</taxon>
        <taxon>Pleurostigmophora</taxon>
        <taxon>Geophilomorpha</taxon>
        <taxon>Linotaeniidae</taxon>
        <taxon>Strigamia</taxon>
    </lineage>
</organism>
<protein>
    <submittedName>
        <fullName evidence="1">Uncharacterized protein</fullName>
    </submittedName>
</protein>
<reference evidence="2" key="1">
    <citation type="submission" date="2011-05" db="EMBL/GenBank/DDBJ databases">
        <authorList>
            <person name="Richards S.R."/>
            <person name="Qu J."/>
            <person name="Jiang H."/>
            <person name="Jhangiani S.N."/>
            <person name="Agravi P."/>
            <person name="Goodspeed R."/>
            <person name="Gross S."/>
            <person name="Mandapat C."/>
            <person name="Jackson L."/>
            <person name="Mathew T."/>
            <person name="Pu L."/>
            <person name="Thornton R."/>
            <person name="Saada N."/>
            <person name="Wilczek-Boney K.B."/>
            <person name="Lee S."/>
            <person name="Kovar C."/>
            <person name="Wu Y."/>
            <person name="Scherer S.E."/>
            <person name="Worley K.C."/>
            <person name="Muzny D.M."/>
            <person name="Gibbs R."/>
        </authorList>
    </citation>
    <scope>NUCLEOTIDE SEQUENCE</scope>
    <source>
        <strain evidence="2">Brora</strain>
    </source>
</reference>
<dbReference type="EnsemblMetazoa" id="SMAR013533-RA">
    <property type="protein sequence ID" value="SMAR013533-PA"/>
    <property type="gene ID" value="SMAR013533"/>
</dbReference>
<dbReference type="HOGENOM" id="CLU_3320581_0_0_1"/>
<dbReference type="AlphaFoldDB" id="T1JI52"/>